<dbReference type="RefSeq" id="WP_120346245.1">
    <property type="nucleotide sequence ID" value="NZ_MCAS01000023.1"/>
</dbReference>
<sequence length="87" mass="9941">MAVVGIPEAELHEGRESTELIHRSVRRPNVHVVRVRRVLDDLKCCGIRIGILNEAIRFTLLTERDKVADDLGRRYQTGIHGRTRSIT</sequence>
<comment type="caution">
    <text evidence="1">The sequence shown here is derived from an EMBL/GenBank/DDBJ whole genome shotgun (WGS) entry which is preliminary data.</text>
</comment>
<dbReference type="EMBL" id="MCAS01000023">
    <property type="protein sequence ID" value="RKF43529.1"/>
    <property type="molecule type" value="Genomic_DNA"/>
</dbReference>
<proteinExistence type="predicted"/>
<dbReference type="Proteomes" id="UP000283709">
    <property type="component" value="Unassembled WGS sequence"/>
</dbReference>
<organism evidence="1 2">
    <name type="scientific">Paraburkholderia fungorum</name>
    <dbReference type="NCBI Taxonomy" id="134537"/>
    <lineage>
        <taxon>Bacteria</taxon>
        <taxon>Pseudomonadati</taxon>
        <taxon>Pseudomonadota</taxon>
        <taxon>Betaproteobacteria</taxon>
        <taxon>Burkholderiales</taxon>
        <taxon>Burkholderiaceae</taxon>
        <taxon>Paraburkholderia</taxon>
    </lineage>
</organism>
<reference evidence="1 2" key="1">
    <citation type="submission" date="2016-07" db="EMBL/GenBank/DDBJ databases">
        <title>Genome analysis of Burkholderia fungorum ES3-20.</title>
        <authorList>
            <person name="Xu D."/>
            <person name="Yao R."/>
            <person name="Zheng S."/>
        </authorList>
    </citation>
    <scope>NUCLEOTIDE SEQUENCE [LARGE SCALE GENOMIC DNA]</scope>
    <source>
        <strain evidence="1 2">ES3-20</strain>
    </source>
</reference>
<name>A0A3R7E5Y3_9BURK</name>
<dbReference type="AlphaFoldDB" id="A0A3R7E5Y3"/>
<protein>
    <submittedName>
        <fullName evidence="1">Uncharacterized protein</fullName>
    </submittedName>
</protein>
<accession>A0A3R7E5Y3</accession>
<gene>
    <name evidence="1" type="ORF">BCY88_05980</name>
</gene>
<evidence type="ECO:0000313" key="1">
    <source>
        <dbReference type="EMBL" id="RKF43529.1"/>
    </source>
</evidence>
<evidence type="ECO:0000313" key="2">
    <source>
        <dbReference type="Proteomes" id="UP000283709"/>
    </source>
</evidence>